<protein>
    <submittedName>
        <fullName evidence="2">Uncharacterized protein</fullName>
    </submittedName>
</protein>
<dbReference type="AlphaFoldDB" id="A0A8J3J1P3"/>
<gene>
    <name evidence="2" type="ORF">Aru02nite_34670</name>
</gene>
<comment type="caution">
    <text evidence="2">The sequence shown here is derived from an EMBL/GenBank/DDBJ whole genome shotgun (WGS) entry which is preliminary data.</text>
</comment>
<evidence type="ECO:0000313" key="2">
    <source>
        <dbReference type="EMBL" id="GID12578.1"/>
    </source>
</evidence>
<accession>A0A8J3J1P3</accession>
<dbReference type="Proteomes" id="UP000612808">
    <property type="component" value="Unassembled WGS sequence"/>
</dbReference>
<evidence type="ECO:0000313" key="3">
    <source>
        <dbReference type="Proteomes" id="UP000612808"/>
    </source>
</evidence>
<name>A0A8J3J1P3_9ACTN</name>
<proteinExistence type="predicted"/>
<feature type="region of interest" description="Disordered" evidence="1">
    <location>
        <begin position="54"/>
        <end position="74"/>
    </location>
</feature>
<reference evidence="2" key="1">
    <citation type="submission" date="2021-01" db="EMBL/GenBank/DDBJ databases">
        <title>Whole genome shotgun sequence of Actinocatenispora rupis NBRC 107355.</title>
        <authorList>
            <person name="Komaki H."/>
            <person name="Tamura T."/>
        </authorList>
    </citation>
    <scope>NUCLEOTIDE SEQUENCE</scope>
    <source>
        <strain evidence="2">NBRC 107355</strain>
    </source>
</reference>
<dbReference type="EMBL" id="BOMB01000019">
    <property type="protein sequence ID" value="GID12578.1"/>
    <property type="molecule type" value="Genomic_DNA"/>
</dbReference>
<keyword evidence="3" id="KW-1185">Reference proteome</keyword>
<sequence>MARDALVAPVPSAMSDRLRREAIVSAGAAGRGPPGGLPTLFEPATEPCIADRPLLGMGTEHAGKEQSRAPAQRS</sequence>
<organism evidence="2 3">
    <name type="scientific">Actinocatenispora rupis</name>
    <dbReference type="NCBI Taxonomy" id="519421"/>
    <lineage>
        <taxon>Bacteria</taxon>
        <taxon>Bacillati</taxon>
        <taxon>Actinomycetota</taxon>
        <taxon>Actinomycetes</taxon>
        <taxon>Micromonosporales</taxon>
        <taxon>Micromonosporaceae</taxon>
        <taxon>Actinocatenispora</taxon>
    </lineage>
</organism>
<evidence type="ECO:0000256" key="1">
    <source>
        <dbReference type="SAM" id="MobiDB-lite"/>
    </source>
</evidence>